<evidence type="ECO:0000256" key="1">
    <source>
        <dbReference type="SAM" id="MobiDB-lite"/>
    </source>
</evidence>
<accession>A0A8S9YUX7</accession>
<gene>
    <name evidence="2" type="ORF">EG68_06538</name>
</gene>
<evidence type="ECO:0000313" key="2">
    <source>
        <dbReference type="EMBL" id="KAF7255688.1"/>
    </source>
</evidence>
<name>A0A8S9YUX7_9TREM</name>
<protein>
    <submittedName>
        <fullName evidence="2">Uncharacterized protein</fullName>
    </submittedName>
</protein>
<evidence type="ECO:0000313" key="3">
    <source>
        <dbReference type="Proteomes" id="UP000822476"/>
    </source>
</evidence>
<feature type="region of interest" description="Disordered" evidence="1">
    <location>
        <begin position="57"/>
        <end position="84"/>
    </location>
</feature>
<feature type="compositionally biased region" description="Basic and acidic residues" evidence="1">
    <location>
        <begin position="57"/>
        <end position="68"/>
    </location>
</feature>
<sequence>MQGELVARSDALRHTVLELEKQRTEYETKLSNQEIDCQAALRQLEIKFKEESDKVKQLEGESNERGRLLTEANSQSSGGEHVMENSSSRMLNLAKDLQKITAYSNENYLPELEFSSVRTRKILTSEQNELPVDLPDRQPQFQLARSADTLESRGASLKLANQQLRAEVEAACRAVRRLPRELKQKLQPALDITKSRTGRSHEVSLHSMNDPTISHKLHQPNSIYSAELIPFSQLLYVCVFMWKPPVILG</sequence>
<keyword evidence="3" id="KW-1185">Reference proteome</keyword>
<dbReference type="OrthoDB" id="6287648at2759"/>
<organism evidence="2 3">
    <name type="scientific">Paragonimus skrjabini miyazakii</name>
    <dbReference type="NCBI Taxonomy" id="59628"/>
    <lineage>
        <taxon>Eukaryota</taxon>
        <taxon>Metazoa</taxon>
        <taxon>Spiralia</taxon>
        <taxon>Lophotrochozoa</taxon>
        <taxon>Platyhelminthes</taxon>
        <taxon>Trematoda</taxon>
        <taxon>Digenea</taxon>
        <taxon>Plagiorchiida</taxon>
        <taxon>Troglotremata</taxon>
        <taxon>Troglotrematidae</taxon>
        <taxon>Paragonimus</taxon>
    </lineage>
</organism>
<feature type="compositionally biased region" description="Polar residues" evidence="1">
    <location>
        <begin position="71"/>
        <end position="84"/>
    </location>
</feature>
<reference evidence="2" key="1">
    <citation type="submission" date="2019-07" db="EMBL/GenBank/DDBJ databases">
        <title>Annotation for the trematode Paragonimus miyazaki's.</title>
        <authorList>
            <person name="Choi Y.-J."/>
        </authorList>
    </citation>
    <scope>NUCLEOTIDE SEQUENCE</scope>
    <source>
        <strain evidence="2">Japan</strain>
    </source>
</reference>
<comment type="caution">
    <text evidence="2">The sequence shown here is derived from an EMBL/GenBank/DDBJ whole genome shotgun (WGS) entry which is preliminary data.</text>
</comment>
<dbReference type="EMBL" id="JTDE01003748">
    <property type="protein sequence ID" value="KAF7255688.1"/>
    <property type="molecule type" value="Genomic_DNA"/>
</dbReference>
<dbReference type="AlphaFoldDB" id="A0A8S9YUX7"/>
<dbReference type="Proteomes" id="UP000822476">
    <property type="component" value="Unassembled WGS sequence"/>
</dbReference>
<proteinExistence type="predicted"/>